<evidence type="ECO:0000256" key="1">
    <source>
        <dbReference type="ARBA" id="ARBA00023125"/>
    </source>
</evidence>
<dbReference type="PROSITE" id="PS50977">
    <property type="entry name" value="HTH_TETR_2"/>
    <property type="match status" value="1"/>
</dbReference>
<dbReference type="PRINTS" id="PR00455">
    <property type="entry name" value="HTHTETR"/>
</dbReference>
<evidence type="ECO:0000256" key="3">
    <source>
        <dbReference type="SAM" id="Phobius"/>
    </source>
</evidence>
<dbReference type="InterPro" id="IPR009057">
    <property type="entry name" value="Homeodomain-like_sf"/>
</dbReference>
<feature type="domain" description="HTH tetR-type" evidence="4">
    <location>
        <begin position="5"/>
        <end position="65"/>
    </location>
</feature>
<comment type="caution">
    <text evidence="5">The sequence shown here is derived from an EMBL/GenBank/DDBJ whole genome shotgun (WGS) entry which is preliminary data.</text>
</comment>
<dbReference type="PANTHER" id="PTHR43479">
    <property type="entry name" value="ACREF/ENVCD OPERON REPRESSOR-RELATED"/>
    <property type="match status" value="1"/>
</dbReference>
<keyword evidence="3" id="KW-0472">Membrane</keyword>
<organism evidence="5 6">
    <name type="scientific">Sulfurospirillum tamanense</name>
    <dbReference type="NCBI Taxonomy" id="2813362"/>
    <lineage>
        <taxon>Bacteria</taxon>
        <taxon>Pseudomonadati</taxon>
        <taxon>Campylobacterota</taxon>
        <taxon>Epsilonproteobacteria</taxon>
        <taxon>Campylobacterales</taxon>
        <taxon>Sulfurospirillaceae</taxon>
        <taxon>Sulfurospirillum</taxon>
    </lineage>
</organism>
<accession>A0ABS2WQ53</accession>
<feature type="DNA-binding region" description="H-T-H motif" evidence="2">
    <location>
        <begin position="28"/>
        <end position="47"/>
    </location>
</feature>
<dbReference type="Pfam" id="PF00440">
    <property type="entry name" value="TetR_N"/>
    <property type="match status" value="1"/>
</dbReference>
<gene>
    <name evidence="5" type="ORF">JWV37_01045</name>
</gene>
<keyword evidence="1 2" id="KW-0238">DNA-binding</keyword>
<dbReference type="EMBL" id="JAFHKK010000001">
    <property type="protein sequence ID" value="MBN2963354.1"/>
    <property type="molecule type" value="Genomic_DNA"/>
</dbReference>
<dbReference type="Gene3D" id="1.10.357.10">
    <property type="entry name" value="Tetracycline Repressor, domain 2"/>
    <property type="match status" value="1"/>
</dbReference>
<evidence type="ECO:0000256" key="2">
    <source>
        <dbReference type="PROSITE-ProRule" id="PRU00335"/>
    </source>
</evidence>
<dbReference type="RefSeq" id="WP_205457784.1">
    <property type="nucleotide sequence ID" value="NZ_JAFHKK010000001.1"/>
</dbReference>
<keyword evidence="3" id="KW-0812">Transmembrane</keyword>
<keyword evidence="6" id="KW-1185">Reference proteome</keyword>
<keyword evidence="3" id="KW-1133">Transmembrane helix</keyword>
<evidence type="ECO:0000259" key="4">
    <source>
        <dbReference type="PROSITE" id="PS50977"/>
    </source>
</evidence>
<dbReference type="InterPro" id="IPR050624">
    <property type="entry name" value="HTH-type_Tx_Regulator"/>
</dbReference>
<evidence type="ECO:0000313" key="5">
    <source>
        <dbReference type="EMBL" id="MBN2963354.1"/>
    </source>
</evidence>
<dbReference type="Proteomes" id="UP000703590">
    <property type="component" value="Unassembled WGS sequence"/>
</dbReference>
<proteinExistence type="predicted"/>
<name>A0ABS2WQ53_9BACT</name>
<protein>
    <submittedName>
        <fullName evidence="5">TetR/AcrR family transcriptional regulator</fullName>
    </submittedName>
</protein>
<evidence type="ECO:0000313" key="6">
    <source>
        <dbReference type="Proteomes" id="UP000703590"/>
    </source>
</evidence>
<reference evidence="5 6" key="2">
    <citation type="submission" date="2021-02" db="EMBL/GenBank/DDBJ databases">
        <title>Sulfurospirillum tamanensis sp. nov.</title>
        <authorList>
            <person name="Frolova A."/>
            <person name="Merkel A."/>
            <person name="Slobodkin A."/>
        </authorList>
    </citation>
    <scope>NUCLEOTIDE SEQUENCE [LARGE SCALE GENOMIC DNA]</scope>
    <source>
        <strain evidence="5 6">T05b</strain>
    </source>
</reference>
<dbReference type="PANTHER" id="PTHR43479:SF11">
    <property type="entry name" value="ACREF_ENVCD OPERON REPRESSOR-RELATED"/>
    <property type="match status" value="1"/>
</dbReference>
<reference evidence="6" key="1">
    <citation type="submission" date="2021-02" db="EMBL/GenBank/DDBJ databases">
        <title>Sulfurospirillum tamanensis sp. nov.</title>
        <authorList>
            <person name="Merkel A.Y."/>
        </authorList>
    </citation>
    <scope>NUCLEOTIDE SEQUENCE [LARGE SCALE GENOMIC DNA]</scope>
    <source>
        <strain evidence="6">T05b</strain>
    </source>
</reference>
<dbReference type="InterPro" id="IPR001647">
    <property type="entry name" value="HTH_TetR"/>
</dbReference>
<dbReference type="SUPFAM" id="SSF46689">
    <property type="entry name" value="Homeodomain-like"/>
    <property type="match status" value="1"/>
</dbReference>
<sequence length="195" mass="22672">MKPKADKTEQILEGSLRLFSQKGFFATTMPDIARFLSMSPGNIYNYFASKEELAKAVITYSSKILGEEVRKINEMSVDSEEKIWRIVAIYFSMVKDRPEHIDYFLKVYLANKEIFSSSMKELLYESVFIQELRTMFEEGVLKRELRNQDFFSVLGILVGTMAGVAFMFSEDLLENDIMHYTKSISENIYEALRLK</sequence>
<feature type="transmembrane region" description="Helical" evidence="3">
    <location>
        <begin position="150"/>
        <end position="168"/>
    </location>
</feature>